<keyword evidence="2" id="KW-1185">Reference proteome</keyword>
<evidence type="ECO:0000313" key="1">
    <source>
        <dbReference type="EMBL" id="KIL47649.1"/>
    </source>
</evidence>
<organism evidence="1 2">
    <name type="scientific">Jeotgalibacillus campisalis</name>
    <dbReference type="NCBI Taxonomy" id="220754"/>
    <lineage>
        <taxon>Bacteria</taxon>
        <taxon>Bacillati</taxon>
        <taxon>Bacillota</taxon>
        <taxon>Bacilli</taxon>
        <taxon>Bacillales</taxon>
        <taxon>Caryophanaceae</taxon>
        <taxon>Jeotgalibacillus</taxon>
    </lineage>
</organism>
<dbReference type="EMBL" id="JXRR01000014">
    <property type="protein sequence ID" value="KIL47649.1"/>
    <property type="molecule type" value="Genomic_DNA"/>
</dbReference>
<proteinExistence type="predicted"/>
<sequence length="44" mass="5037">MLSHPSLKYAQYPPPYKKTPFEKSPQKVFKRYTASHLAAAALPF</sequence>
<comment type="caution">
    <text evidence="1">The sequence shown here is derived from an EMBL/GenBank/DDBJ whole genome shotgun (WGS) entry which is preliminary data.</text>
</comment>
<protein>
    <submittedName>
        <fullName evidence="1">Uncharacterized protein</fullName>
    </submittedName>
</protein>
<accession>A0A0C2S0S8</accession>
<evidence type="ECO:0000313" key="2">
    <source>
        <dbReference type="Proteomes" id="UP000031972"/>
    </source>
</evidence>
<dbReference type="AlphaFoldDB" id="A0A0C2S0S8"/>
<dbReference type="Proteomes" id="UP000031972">
    <property type="component" value="Unassembled WGS sequence"/>
</dbReference>
<reference evidence="1 2" key="1">
    <citation type="submission" date="2015-01" db="EMBL/GenBank/DDBJ databases">
        <title>Jeotgalibacillus campisalis genome sequencing.</title>
        <authorList>
            <person name="Goh K.M."/>
            <person name="Chan K.-G."/>
            <person name="Yaakop A.S."/>
            <person name="Ee R."/>
            <person name="Gan H.M."/>
            <person name="Chan C.S."/>
        </authorList>
    </citation>
    <scope>NUCLEOTIDE SEQUENCE [LARGE SCALE GENOMIC DNA]</scope>
    <source>
        <strain evidence="1 2">SF-57</strain>
    </source>
</reference>
<gene>
    <name evidence="1" type="ORF">KR50_18170</name>
</gene>
<name>A0A0C2S0S8_9BACL</name>